<accession>A0A382Y8Q6</accession>
<dbReference type="Pfam" id="PF17957">
    <property type="entry name" value="Big_7"/>
    <property type="match status" value="1"/>
</dbReference>
<reference evidence="1" key="1">
    <citation type="submission" date="2018-05" db="EMBL/GenBank/DDBJ databases">
        <authorList>
            <person name="Lanie J.A."/>
            <person name="Ng W.-L."/>
            <person name="Kazmierczak K.M."/>
            <person name="Andrzejewski T.M."/>
            <person name="Davidsen T.M."/>
            <person name="Wayne K.J."/>
            <person name="Tettelin H."/>
            <person name="Glass J.I."/>
            <person name="Rusch D."/>
            <person name="Podicherti R."/>
            <person name="Tsui H.-C.T."/>
            <person name="Winkler M.E."/>
        </authorList>
    </citation>
    <scope>NUCLEOTIDE SEQUENCE</scope>
</reference>
<dbReference type="EMBL" id="UINC01173552">
    <property type="protein sequence ID" value="SVD79211.1"/>
    <property type="molecule type" value="Genomic_DNA"/>
</dbReference>
<proteinExistence type="predicted"/>
<organism evidence="1">
    <name type="scientific">marine metagenome</name>
    <dbReference type="NCBI Taxonomy" id="408172"/>
    <lineage>
        <taxon>unclassified sequences</taxon>
        <taxon>metagenomes</taxon>
        <taxon>ecological metagenomes</taxon>
    </lineage>
</organism>
<dbReference type="Gene3D" id="2.60.40.10">
    <property type="entry name" value="Immunoglobulins"/>
    <property type="match status" value="1"/>
</dbReference>
<name>A0A382Y8Q6_9ZZZZ</name>
<protein>
    <submittedName>
        <fullName evidence="1">Uncharacterized protein</fullName>
    </submittedName>
</protein>
<feature type="non-terminal residue" evidence="1">
    <location>
        <position position="240"/>
    </location>
</feature>
<evidence type="ECO:0000313" key="1">
    <source>
        <dbReference type="EMBL" id="SVD79211.1"/>
    </source>
</evidence>
<dbReference type="AlphaFoldDB" id="A0A382Y8Q6"/>
<gene>
    <name evidence="1" type="ORF">METZ01_LOCUS432065</name>
</gene>
<sequence length="240" mass="26907">MKNHYIKSILILLVGVLLYATDRDICEISVENQEGWNLVGLPVYVSDNSYNILFPGSIENTLFSFSDGTYTSEDELILGEGYWLRFSEDQSDTLIGECIDDFTISMSEGWNLISVVSHPVSVDEIIDTDGIIIDGTVFGFSGGYYEPTILEMGKGYWVRCFNDGEITIPDIEETDTTPPSVSIQSPVSGQTVHELVTIEVSAQDNVGIDRVEFIVDDSLMFTDTELPYQYDWYTSQYQDG</sequence>
<dbReference type="InterPro" id="IPR013783">
    <property type="entry name" value="Ig-like_fold"/>
</dbReference>